<evidence type="ECO:0000313" key="2">
    <source>
        <dbReference type="EMBL" id="CAM77518.1"/>
    </source>
</evidence>
<sequence>MSGPDALYHRLFSHPLMAEQLVREFVPEAMAVGLDFARMERVNAKFHDRDGKRREGDVIWRIPTADGEDVVLHILCEFQSTTDWWMAVRTQVYEGLLWQHLIAERKLKSGDRLPPVLTLVLYNGEQRWHAPTDTIPLIALPAGSPLWPWQPRACYHLLDMGAVPEEELAIRDSLAALLFRLEHPREPEELAGLIDDVVGWFRRHPGYDELRRLFTELVRQAIEGYETSVAVPGDMMEMRSMLANLGETWKKRWLAEGIAEGEARGEARGEAKALIRLLEKRFGQLPTDTRERVLAADTSSIEMWLDRLMEAPSLEVLFGSTN</sequence>
<evidence type="ECO:0000259" key="1">
    <source>
        <dbReference type="Pfam" id="PF04754"/>
    </source>
</evidence>
<dbReference type="AlphaFoldDB" id="A4U3R1"/>
<protein>
    <recommendedName>
        <fullName evidence="1">Transposase (putative) YhgA-like domain-containing protein</fullName>
    </recommendedName>
</protein>
<proteinExistence type="predicted"/>
<feature type="domain" description="Transposase (putative) YhgA-like" evidence="1">
    <location>
        <begin position="5"/>
        <end position="203"/>
    </location>
</feature>
<accession>A4U3R1</accession>
<dbReference type="PANTHER" id="PTHR34611:SF2">
    <property type="entry name" value="INACTIVE RECOMBINATION-PROMOTING NUCLEASE-LIKE PROTEIN RPNE-RELATED"/>
    <property type="match status" value="1"/>
</dbReference>
<dbReference type="PANTHER" id="PTHR34611">
    <property type="match status" value="1"/>
</dbReference>
<dbReference type="EMBL" id="CU459003">
    <property type="protein sequence ID" value="CAM77518.1"/>
    <property type="molecule type" value="Genomic_DNA"/>
</dbReference>
<reference evidence="2" key="1">
    <citation type="journal article" date="2007" name="J. Bacteriol.">
        <title>Comparative genome analysis of four magnetotactic bacteria reveals a complex set of group-specific genes implicated in magnetosome biomineralization and function.</title>
        <authorList>
            <person name="Richter M."/>
            <person name="Kube M."/>
            <person name="Bazylinski D.A."/>
            <person name="Lombardot T."/>
            <person name="Gloeckner F.O."/>
            <person name="Reinhardt R."/>
            <person name="Schueler D."/>
        </authorList>
    </citation>
    <scope>NUCLEOTIDE SEQUENCE</scope>
    <source>
        <strain evidence="2">MSR-1</strain>
    </source>
</reference>
<gene>
    <name evidence="2" type="ORF">MGR_1984</name>
</gene>
<dbReference type="GO" id="GO:1990238">
    <property type="term" value="F:double-stranded DNA endonuclease activity"/>
    <property type="evidence" value="ECO:0007669"/>
    <property type="project" value="TreeGrafter"/>
</dbReference>
<organism evidence="2">
    <name type="scientific">Magnetospirillum gryphiswaldense</name>
    <dbReference type="NCBI Taxonomy" id="55518"/>
    <lineage>
        <taxon>Bacteria</taxon>
        <taxon>Pseudomonadati</taxon>
        <taxon>Pseudomonadota</taxon>
        <taxon>Alphaproteobacteria</taxon>
        <taxon>Rhodospirillales</taxon>
        <taxon>Rhodospirillaceae</taxon>
        <taxon>Magnetospirillum</taxon>
    </lineage>
</organism>
<dbReference type="InterPro" id="IPR051699">
    <property type="entry name" value="Rpn/YhgA-like_nuclease"/>
</dbReference>
<dbReference type="RefSeq" id="WP_106003460.1">
    <property type="nucleotide sequence ID" value="NZ_CP027527.1"/>
</dbReference>
<dbReference type="GO" id="GO:0006310">
    <property type="term" value="P:DNA recombination"/>
    <property type="evidence" value="ECO:0007669"/>
    <property type="project" value="TreeGrafter"/>
</dbReference>
<dbReference type="Pfam" id="PF04754">
    <property type="entry name" value="Transposase_31"/>
    <property type="match status" value="1"/>
</dbReference>
<dbReference type="InterPro" id="IPR006842">
    <property type="entry name" value="Transposase_31"/>
</dbReference>
<name>A4U3R1_9PROT</name>